<keyword evidence="2" id="KW-0547">Nucleotide-binding</keyword>
<proteinExistence type="predicted"/>
<dbReference type="SUPFAM" id="SSF52540">
    <property type="entry name" value="P-loop containing nucleoside triphosphate hydrolases"/>
    <property type="match status" value="1"/>
</dbReference>
<protein>
    <recommendedName>
        <fullName evidence="9">Response regulatory domain-containing protein</fullName>
    </recommendedName>
</protein>
<dbReference type="Pfam" id="PF00072">
    <property type="entry name" value="Response_reg"/>
    <property type="match status" value="1"/>
</dbReference>
<feature type="non-terminal residue" evidence="8">
    <location>
        <position position="278"/>
    </location>
</feature>
<dbReference type="InterPro" id="IPR011006">
    <property type="entry name" value="CheY-like_superfamily"/>
</dbReference>
<dbReference type="PANTHER" id="PTHR32071:SF113">
    <property type="entry name" value="ALGINATE BIOSYNTHESIS TRANSCRIPTIONAL REGULATORY PROTEIN ALGB"/>
    <property type="match status" value="1"/>
</dbReference>
<dbReference type="PANTHER" id="PTHR32071">
    <property type="entry name" value="TRANSCRIPTIONAL REGULATORY PROTEIN"/>
    <property type="match status" value="1"/>
</dbReference>
<evidence type="ECO:0000256" key="5">
    <source>
        <dbReference type="ARBA" id="ARBA00023163"/>
    </source>
</evidence>
<dbReference type="SMART" id="SM00382">
    <property type="entry name" value="AAA"/>
    <property type="match status" value="1"/>
</dbReference>
<dbReference type="InterPro" id="IPR025943">
    <property type="entry name" value="Sigma_54_int_dom_ATP-bd_2"/>
</dbReference>
<dbReference type="Pfam" id="PF00158">
    <property type="entry name" value="Sigma54_activat"/>
    <property type="match status" value="1"/>
</dbReference>
<keyword evidence="4" id="KW-0805">Transcription regulation</keyword>
<evidence type="ECO:0000259" key="7">
    <source>
        <dbReference type="PROSITE" id="PS50110"/>
    </source>
</evidence>
<comment type="caution">
    <text evidence="8">The sequence shown here is derived from an EMBL/GenBank/DDBJ whole genome shotgun (WGS) entry which is preliminary data.</text>
</comment>
<evidence type="ECO:0000256" key="1">
    <source>
        <dbReference type="ARBA" id="ARBA00022553"/>
    </source>
</evidence>
<dbReference type="PROSITE" id="PS50045">
    <property type="entry name" value="SIGMA54_INTERACT_4"/>
    <property type="match status" value="1"/>
</dbReference>
<dbReference type="EMBL" id="LAZR01005762">
    <property type="protein sequence ID" value="KKM97319.1"/>
    <property type="molecule type" value="Genomic_DNA"/>
</dbReference>
<dbReference type="SMART" id="SM00448">
    <property type="entry name" value="REC"/>
    <property type="match status" value="1"/>
</dbReference>
<dbReference type="InterPro" id="IPR001789">
    <property type="entry name" value="Sig_transdc_resp-reg_receiver"/>
</dbReference>
<dbReference type="GO" id="GO:0000160">
    <property type="term" value="P:phosphorelay signal transduction system"/>
    <property type="evidence" value="ECO:0007669"/>
    <property type="project" value="InterPro"/>
</dbReference>
<feature type="domain" description="Response regulatory" evidence="7">
    <location>
        <begin position="5"/>
        <end position="119"/>
    </location>
</feature>
<dbReference type="CDD" id="cd00009">
    <property type="entry name" value="AAA"/>
    <property type="match status" value="1"/>
</dbReference>
<reference evidence="8" key="1">
    <citation type="journal article" date="2015" name="Nature">
        <title>Complex archaea that bridge the gap between prokaryotes and eukaryotes.</title>
        <authorList>
            <person name="Spang A."/>
            <person name="Saw J.H."/>
            <person name="Jorgensen S.L."/>
            <person name="Zaremba-Niedzwiedzka K."/>
            <person name="Martijn J."/>
            <person name="Lind A.E."/>
            <person name="van Eijk R."/>
            <person name="Schleper C."/>
            <person name="Guy L."/>
            <person name="Ettema T.J."/>
        </authorList>
    </citation>
    <scope>NUCLEOTIDE SEQUENCE</scope>
</reference>
<dbReference type="InterPro" id="IPR027417">
    <property type="entry name" value="P-loop_NTPase"/>
</dbReference>
<dbReference type="Gene3D" id="3.40.50.300">
    <property type="entry name" value="P-loop containing nucleotide triphosphate hydrolases"/>
    <property type="match status" value="1"/>
</dbReference>
<dbReference type="PROSITE" id="PS50110">
    <property type="entry name" value="RESPONSE_REGULATORY"/>
    <property type="match status" value="1"/>
</dbReference>
<dbReference type="FunFam" id="3.40.50.300:FF:000006">
    <property type="entry name" value="DNA-binding transcriptional regulator NtrC"/>
    <property type="match status" value="1"/>
</dbReference>
<dbReference type="FunFam" id="3.40.50.2300:FF:000018">
    <property type="entry name" value="DNA-binding transcriptional regulator NtrC"/>
    <property type="match status" value="1"/>
</dbReference>
<dbReference type="GO" id="GO:0005524">
    <property type="term" value="F:ATP binding"/>
    <property type="evidence" value="ECO:0007669"/>
    <property type="project" value="UniProtKB-KW"/>
</dbReference>
<evidence type="ECO:0000259" key="6">
    <source>
        <dbReference type="PROSITE" id="PS50045"/>
    </source>
</evidence>
<keyword evidence="3" id="KW-0067">ATP-binding</keyword>
<organism evidence="8">
    <name type="scientific">marine sediment metagenome</name>
    <dbReference type="NCBI Taxonomy" id="412755"/>
    <lineage>
        <taxon>unclassified sequences</taxon>
        <taxon>metagenomes</taxon>
        <taxon>ecological metagenomes</taxon>
    </lineage>
</organism>
<keyword evidence="1" id="KW-0597">Phosphoprotein</keyword>
<evidence type="ECO:0000256" key="3">
    <source>
        <dbReference type="ARBA" id="ARBA00022840"/>
    </source>
</evidence>
<dbReference type="Gene3D" id="3.40.50.2300">
    <property type="match status" value="1"/>
</dbReference>
<dbReference type="InterPro" id="IPR003593">
    <property type="entry name" value="AAA+_ATPase"/>
</dbReference>
<dbReference type="AlphaFoldDB" id="A0A0F9LQG0"/>
<evidence type="ECO:0000256" key="4">
    <source>
        <dbReference type="ARBA" id="ARBA00023015"/>
    </source>
</evidence>
<dbReference type="InterPro" id="IPR002078">
    <property type="entry name" value="Sigma_54_int"/>
</dbReference>
<sequence length="278" mass="31056">MAREKILVIDDEPDIGWLFSKILSEEGYKVLISLNGEEGISKIKKEKPDLVFLDLKLPGMDGMEILQEIRTFNKDLLVIVLTAYETVKTAVEAMKLGAYDYLSKPVNIERIKTTIKNAIRTQTLIKDANHLKKTTGKIDFDRIVGNSPQIKEVLDLVKKVAPHDITVLLRGASGTGKELIARATHNRSNRSDKPFVVIDCAILPDTLVESEIFGHEKGAFTGASERKLGKFELAQEGTVFLDEIGNLTPQVQVKLLRAIQEREIERLGGEKPIKVDVR</sequence>
<accession>A0A0F9LQG0</accession>
<dbReference type="SUPFAM" id="SSF52172">
    <property type="entry name" value="CheY-like"/>
    <property type="match status" value="1"/>
</dbReference>
<feature type="domain" description="Sigma-54 factor interaction" evidence="6">
    <location>
        <begin position="143"/>
        <end position="278"/>
    </location>
</feature>
<gene>
    <name evidence="8" type="ORF">LCGC14_1169230</name>
</gene>
<dbReference type="PROSITE" id="PS00676">
    <property type="entry name" value="SIGMA54_INTERACT_2"/>
    <property type="match status" value="1"/>
</dbReference>
<evidence type="ECO:0008006" key="9">
    <source>
        <dbReference type="Google" id="ProtNLM"/>
    </source>
</evidence>
<name>A0A0F9LQG0_9ZZZZ</name>
<dbReference type="GO" id="GO:0006355">
    <property type="term" value="P:regulation of DNA-templated transcription"/>
    <property type="evidence" value="ECO:0007669"/>
    <property type="project" value="InterPro"/>
</dbReference>
<keyword evidence="5" id="KW-0804">Transcription</keyword>
<evidence type="ECO:0000256" key="2">
    <source>
        <dbReference type="ARBA" id="ARBA00022741"/>
    </source>
</evidence>
<evidence type="ECO:0000313" key="8">
    <source>
        <dbReference type="EMBL" id="KKM97319.1"/>
    </source>
</evidence>